<accession>A0A0J6XXR5</accession>
<dbReference type="PATRIC" id="fig|66430.4.peg.2306"/>
<proteinExistence type="predicted"/>
<dbReference type="SUPFAM" id="SSF53474">
    <property type="entry name" value="alpha/beta-Hydrolases"/>
    <property type="match status" value="1"/>
</dbReference>
<protein>
    <submittedName>
        <fullName evidence="2">Uncharacterized protein</fullName>
    </submittedName>
</protein>
<organism evidence="2 3">
    <name type="scientific">Streptomyces roseus</name>
    <dbReference type="NCBI Taxonomy" id="66430"/>
    <lineage>
        <taxon>Bacteria</taxon>
        <taxon>Bacillati</taxon>
        <taxon>Actinomycetota</taxon>
        <taxon>Actinomycetes</taxon>
        <taxon>Kitasatosporales</taxon>
        <taxon>Streptomycetaceae</taxon>
        <taxon>Streptomyces</taxon>
    </lineage>
</organism>
<dbReference type="InterPro" id="IPR029058">
    <property type="entry name" value="AB_hydrolase_fold"/>
</dbReference>
<dbReference type="Gene3D" id="3.40.50.1820">
    <property type="entry name" value="alpha/beta hydrolase"/>
    <property type="match status" value="1"/>
</dbReference>
<evidence type="ECO:0000256" key="1">
    <source>
        <dbReference type="SAM" id="MobiDB-lite"/>
    </source>
</evidence>
<reference evidence="2 3" key="1">
    <citation type="submission" date="2015-06" db="EMBL/GenBank/DDBJ databases">
        <title>Recapitulation of the evolution of biosynthetic gene clusters reveals hidden chemical diversity on bacterial genomes.</title>
        <authorList>
            <person name="Cruz-Morales P."/>
            <person name="Martinez-Guerrero C."/>
            <person name="Morales-Escalante M.A."/>
            <person name="Yanez-Guerra L.A."/>
            <person name="Kopp J.F."/>
            <person name="Feldmann J."/>
            <person name="Ramos-Aboites H.E."/>
            <person name="Barona-Gomez F."/>
        </authorList>
    </citation>
    <scope>NUCLEOTIDE SEQUENCE [LARGE SCALE GENOMIC DNA]</scope>
    <source>
        <strain evidence="2 3">ATCC 31245</strain>
    </source>
</reference>
<gene>
    <name evidence="2" type="ORF">ACS04_04670</name>
</gene>
<feature type="region of interest" description="Disordered" evidence="1">
    <location>
        <begin position="1"/>
        <end position="21"/>
    </location>
</feature>
<sequence>MLAHQSDLFDPLMPDGASGAHSHRCTEKALDLLRPTVLFPARPRLAHTTERSEALRAPWMQWYPNTQLEVLPNTGHYAPEESAEAAAAAVEPYLGR</sequence>
<evidence type="ECO:0000313" key="3">
    <source>
        <dbReference type="Proteomes" id="UP000035932"/>
    </source>
</evidence>
<keyword evidence="3" id="KW-1185">Reference proteome</keyword>
<comment type="caution">
    <text evidence="2">The sequence shown here is derived from an EMBL/GenBank/DDBJ whole genome shotgun (WGS) entry which is preliminary data.</text>
</comment>
<dbReference type="AlphaFoldDB" id="A0A0J6XXR5"/>
<dbReference type="Proteomes" id="UP000035932">
    <property type="component" value="Unassembled WGS sequence"/>
</dbReference>
<name>A0A0J6XXR5_9ACTN</name>
<dbReference type="EMBL" id="LFML01000016">
    <property type="protein sequence ID" value="KMO99022.1"/>
    <property type="molecule type" value="Genomic_DNA"/>
</dbReference>
<dbReference type="RefSeq" id="WP_048475195.1">
    <property type="nucleotide sequence ID" value="NZ_JBIRUD010000011.1"/>
</dbReference>
<evidence type="ECO:0000313" key="2">
    <source>
        <dbReference type="EMBL" id="KMO99022.1"/>
    </source>
</evidence>